<feature type="transmembrane region" description="Helical" evidence="10">
    <location>
        <begin position="389"/>
        <end position="405"/>
    </location>
</feature>
<evidence type="ECO:0000256" key="7">
    <source>
        <dbReference type="ARBA" id="ARBA00023065"/>
    </source>
</evidence>
<gene>
    <name evidence="11" type="ORF">M0R89_08155</name>
</gene>
<keyword evidence="5 10" id="KW-0812">Transmembrane</keyword>
<feature type="transmembrane region" description="Helical" evidence="10">
    <location>
        <begin position="213"/>
        <end position="234"/>
    </location>
</feature>
<dbReference type="Pfam" id="PF01554">
    <property type="entry name" value="MatE"/>
    <property type="match status" value="2"/>
</dbReference>
<feature type="transmembrane region" description="Helical" evidence="10">
    <location>
        <begin position="99"/>
        <end position="124"/>
    </location>
</feature>
<evidence type="ECO:0000256" key="5">
    <source>
        <dbReference type="ARBA" id="ARBA00022692"/>
    </source>
</evidence>
<dbReference type="PIRSF" id="PIRSF006603">
    <property type="entry name" value="DinF"/>
    <property type="match status" value="1"/>
</dbReference>
<name>A0A8U0HYU2_9EURY</name>
<dbReference type="KEGG" id="halx:M0R89_08155"/>
<dbReference type="NCBIfam" id="TIGR00797">
    <property type="entry name" value="matE"/>
    <property type="match status" value="1"/>
</dbReference>
<feature type="transmembrane region" description="Helical" evidence="10">
    <location>
        <begin position="412"/>
        <end position="432"/>
    </location>
</feature>
<reference evidence="11 12" key="1">
    <citation type="submission" date="2022-04" db="EMBL/GenBank/DDBJ databases">
        <title>Diverse halophilic archaea isolated from saline environments.</title>
        <authorList>
            <person name="Cui H.-L."/>
        </authorList>
    </citation>
    <scope>NUCLEOTIDE SEQUENCE [LARGE SCALE GENOMIC DNA]</scope>
    <source>
        <strain evidence="11 12">XZYJT49</strain>
    </source>
</reference>
<dbReference type="PANTHER" id="PTHR43298">
    <property type="entry name" value="MULTIDRUG RESISTANCE PROTEIN NORM-RELATED"/>
    <property type="match status" value="1"/>
</dbReference>
<comment type="subcellular location">
    <subcellularLocation>
        <location evidence="1">Cell membrane</location>
        <topology evidence="1">Multi-pass membrane protein</topology>
    </subcellularLocation>
</comment>
<dbReference type="GO" id="GO:0005886">
    <property type="term" value="C:plasma membrane"/>
    <property type="evidence" value="ECO:0007669"/>
    <property type="project" value="UniProtKB-SubCell"/>
</dbReference>
<dbReference type="InterPro" id="IPR048279">
    <property type="entry name" value="MdtK-like"/>
</dbReference>
<evidence type="ECO:0000256" key="1">
    <source>
        <dbReference type="ARBA" id="ARBA00004651"/>
    </source>
</evidence>
<feature type="transmembrane region" description="Helical" evidence="10">
    <location>
        <begin position="21"/>
        <end position="44"/>
    </location>
</feature>
<evidence type="ECO:0000256" key="9">
    <source>
        <dbReference type="ARBA" id="ARBA00031636"/>
    </source>
</evidence>
<dbReference type="PANTHER" id="PTHR43298:SF2">
    <property type="entry name" value="FMN_FAD EXPORTER YEEO-RELATED"/>
    <property type="match status" value="1"/>
</dbReference>
<feature type="transmembrane region" description="Helical" evidence="10">
    <location>
        <begin position="438"/>
        <end position="460"/>
    </location>
</feature>
<keyword evidence="4" id="KW-1003">Cell membrane</keyword>
<dbReference type="GO" id="GO:0006811">
    <property type="term" value="P:monoatomic ion transport"/>
    <property type="evidence" value="ECO:0007669"/>
    <property type="project" value="UniProtKB-KW"/>
</dbReference>
<evidence type="ECO:0000313" key="11">
    <source>
        <dbReference type="EMBL" id="UPV76019.1"/>
    </source>
</evidence>
<keyword evidence="6 10" id="KW-1133">Transmembrane helix</keyword>
<dbReference type="GeneID" id="72185164"/>
<evidence type="ECO:0000256" key="2">
    <source>
        <dbReference type="ARBA" id="ARBA00022448"/>
    </source>
</evidence>
<evidence type="ECO:0000256" key="10">
    <source>
        <dbReference type="SAM" id="Phobius"/>
    </source>
</evidence>
<feature type="transmembrane region" description="Helical" evidence="10">
    <location>
        <begin position="56"/>
        <end position="79"/>
    </location>
</feature>
<keyword evidence="7" id="KW-0406">Ion transport</keyword>
<evidence type="ECO:0000256" key="3">
    <source>
        <dbReference type="ARBA" id="ARBA00022449"/>
    </source>
</evidence>
<dbReference type="Proteomes" id="UP000830729">
    <property type="component" value="Chromosome"/>
</dbReference>
<dbReference type="GO" id="GO:0015297">
    <property type="term" value="F:antiporter activity"/>
    <property type="evidence" value="ECO:0007669"/>
    <property type="project" value="UniProtKB-KW"/>
</dbReference>
<dbReference type="AlphaFoldDB" id="A0A8U0HYU2"/>
<dbReference type="GO" id="GO:0042910">
    <property type="term" value="F:xenobiotic transmembrane transporter activity"/>
    <property type="evidence" value="ECO:0007669"/>
    <property type="project" value="InterPro"/>
</dbReference>
<keyword evidence="8 10" id="KW-0472">Membrane</keyword>
<dbReference type="RefSeq" id="WP_248652056.1">
    <property type="nucleotide sequence ID" value="NZ_CP096659.1"/>
</dbReference>
<sequence length="486" mass="50334">MASTHADDITEGGLARPLFHLAWPIVVTQLLQVAYNVGDAFWLGRYSASAVGAISLAFPLIFFFIAFGGGFNVAGSTLVAQYTGADSDGSAGKVAGQTLGFVVAIGAILSVVGHFGSGPMLALFPSDAATADEVVPLAARYMEIFFLGLPFMFGFLAFSALLRGYGNTRTPMRVMAVTVVLNLVLDPVLVFGVGPVPALGIETALVPEMGIRGAAVATLVARAVGGVVGVYVLFFTDTGPDVDLSHLVPDLEYVEDIVRIGIPSALEQSAGALAMVMLTVMIVTFEPSVIAAYGLGNRLISLVFLPAVGLGKATNTVVGQNLGAGKADRAERAVRLAASVGAGVMVSLAVLAAAFPEPIVEVFMATGTAEAAKTIEHASEYLRIRTVEFAFIGVFQVLVGAYRGAGNTKTAMAFSLITLWLVRVPAVYLLAFETTLGATGIWIGVALGHVVGAIGAAVWFTRGTWKSAVIDSEAPETAADPAVSED</sequence>
<feature type="transmembrane region" description="Helical" evidence="10">
    <location>
        <begin position="336"/>
        <end position="355"/>
    </location>
</feature>
<dbReference type="InterPro" id="IPR002528">
    <property type="entry name" value="MATE_fam"/>
</dbReference>
<evidence type="ECO:0000256" key="6">
    <source>
        <dbReference type="ARBA" id="ARBA00022989"/>
    </source>
</evidence>
<evidence type="ECO:0000256" key="8">
    <source>
        <dbReference type="ARBA" id="ARBA00023136"/>
    </source>
</evidence>
<keyword evidence="12" id="KW-1185">Reference proteome</keyword>
<feature type="transmembrane region" description="Helical" evidence="10">
    <location>
        <begin position="174"/>
        <end position="201"/>
    </location>
</feature>
<evidence type="ECO:0000256" key="4">
    <source>
        <dbReference type="ARBA" id="ARBA00022475"/>
    </source>
</evidence>
<keyword evidence="2" id="KW-0813">Transport</keyword>
<dbReference type="EMBL" id="CP096659">
    <property type="protein sequence ID" value="UPV76019.1"/>
    <property type="molecule type" value="Genomic_DNA"/>
</dbReference>
<evidence type="ECO:0000313" key="12">
    <source>
        <dbReference type="Proteomes" id="UP000830729"/>
    </source>
</evidence>
<organism evidence="11 12">
    <name type="scientific">Halorussus limi</name>
    <dbReference type="NCBI Taxonomy" id="2938695"/>
    <lineage>
        <taxon>Archaea</taxon>
        <taxon>Methanobacteriati</taxon>
        <taxon>Methanobacteriota</taxon>
        <taxon>Stenosarchaea group</taxon>
        <taxon>Halobacteria</taxon>
        <taxon>Halobacteriales</taxon>
        <taxon>Haladaptataceae</taxon>
        <taxon>Halorussus</taxon>
    </lineage>
</organism>
<keyword evidence="3" id="KW-0050">Antiport</keyword>
<feature type="transmembrane region" description="Helical" evidence="10">
    <location>
        <begin position="144"/>
        <end position="162"/>
    </location>
</feature>
<dbReference type="InterPro" id="IPR050222">
    <property type="entry name" value="MATE_MdtK"/>
</dbReference>
<accession>A0A8U0HYU2</accession>
<protein>
    <recommendedName>
        <fullName evidence="9">Multidrug-efflux transporter</fullName>
    </recommendedName>
</protein>
<dbReference type="CDD" id="cd13142">
    <property type="entry name" value="MATE_like_12"/>
    <property type="match status" value="1"/>
</dbReference>
<proteinExistence type="predicted"/>